<proteinExistence type="predicted"/>
<evidence type="ECO:0000256" key="6">
    <source>
        <dbReference type="SAM" id="Phobius"/>
    </source>
</evidence>
<dbReference type="PANTHER" id="PTHR43124">
    <property type="entry name" value="PURINE EFFLUX PUMP PBUE"/>
    <property type="match status" value="1"/>
</dbReference>
<dbReference type="CDD" id="cd17324">
    <property type="entry name" value="MFS_NepI_like"/>
    <property type="match status" value="1"/>
</dbReference>
<dbReference type="Proteomes" id="UP000823771">
    <property type="component" value="Unassembled WGS sequence"/>
</dbReference>
<dbReference type="InterPro" id="IPR036259">
    <property type="entry name" value="MFS_trans_sf"/>
</dbReference>
<feature type="transmembrane region" description="Helical" evidence="6">
    <location>
        <begin position="262"/>
        <end position="282"/>
    </location>
</feature>
<dbReference type="InterPro" id="IPR011701">
    <property type="entry name" value="MFS"/>
</dbReference>
<feature type="transmembrane region" description="Helical" evidence="6">
    <location>
        <begin position="155"/>
        <end position="180"/>
    </location>
</feature>
<comment type="caution">
    <text evidence="8">The sequence shown here is derived from an EMBL/GenBank/DDBJ whole genome shotgun (WGS) entry which is preliminary data.</text>
</comment>
<keyword evidence="3 6" id="KW-0812">Transmembrane</keyword>
<sequence>MHDNNAAERTSVSDSLTANGSKPGFKAWLPLIGLTFSTFIFNTSEFIPIGLLSDIAADFHISESHAGLMITVYAWVVALASLPLMLVFAKTESRKLMLSIVALFTVSHVLSGFASDFYMLMLSRMGVACAHAIFWSIVTPLAVKLAPEGKRSTALGIIVSGSSVAMIVGLPLGRAIGIYVGWRVTFLLIAAVALIILAILAAVLKKTPGESNFSLRKLPALLKNPSLLGIYLLTLITISGHFTGYSYIEPFLGQVAGMGNNGITLVLTIFGIVGLIGSFIFSKKYDAHPGFFIKAAVSGICVFLLLLQVASFNVWTSVILCILWGFSINFYNLVFQSEIIQNAPQGTAVAMSIYSGIYNIGIGTGALIGGSVCDGIGISYIGYVGGAICLAGAIYCLKKVVPDLLKRNPSAPEGEKAQS</sequence>
<dbReference type="GO" id="GO:0022857">
    <property type="term" value="F:transmembrane transporter activity"/>
    <property type="evidence" value="ECO:0007669"/>
    <property type="project" value="InterPro"/>
</dbReference>
<evidence type="ECO:0000256" key="2">
    <source>
        <dbReference type="ARBA" id="ARBA00022475"/>
    </source>
</evidence>
<dbReference type="SUPFAM" id="SSF103473">
    <property type="entry name" value="MFS general substrate transporter"/>
    <property type="match status" value="1"/>
</dbReference>
<feature type="transmembrane region" description="Helical" evidence="6">
    <location>
        <begin position="27"/>
        <end position="47"/>
    </location>
</feature>
<evidence type="ECO:0000256" key="3">
    <source>
        <dbReference type="ARBA" id="ARBA00022692"/>
    </source>
</evidence>
<evidence type="ECO:0000313" key="8">
    <source>
        <dbReference type="EMBL" id="MBO8478077.1"/>
    </source>
</evidence>
<feature type="transmembrane region" description="Helical" evidence="6">
    <location>
        <begin position="186"/>
        <end position="204"/>
    </location>
</feature>
<evidence type="ECO:0000256" key="5">
    <source>
        <dbReference type="ARBA" id="ARBA00023136"/>
    </source>
</evidence>
<evidence type="ECO:0000256" key="1">
    <source>
        <dbReference type="ARBA" id="ARBA00004651"/>
    </source>
</evidence>
<keyword evidence="8" id="KW-0813">Transport</keyword>
<reference evidence="8" key="1">
    <citation type="submission" date="2020-10" db="EMBL/GenBank/DDBJ databases">
        <authorList>
            <person name="Gilroy R."/>
        </authorList>
    </citation>
    <scope>NUCLEOTIDE SEQUENCE</scope>
    <source>
        <strain evidence="8">2478</strain>
    </source>
</reference>
<feature type="transmembrane region" description="Helical" evidence="6">
    <location>
        <begin position="67"/>
        <end position="89"/>
    </location>
</feature>
<dbReference type="NCBIfam" id="NF002921">
    <property type="entry name" value="PRK03545.1"/>
    <property type="match status" value="1"/>
</dbReference>
<protein>
    <submittedName>
        <fullName evidence="8">Sugar transporter</fullName>
    </submittedName>
</protein>
<keyword evidence="8" id="KW-0762">Sugar transport</keyword>
<dbReference type="EMBL" id="JADILZ010000040">
    <property type="protein sequence ID" value="MBO8478077.1"/>
    <property type="molecule type" value="Genomic_DNA"/>
</dbReference>
<name>A0A9D9ISY8_9BACT</name>
<dbReference type="Gene3D" id="1.20.1250.20">
    <property type="entry name" value="MFS general substrate transporter like domains"/>
    <property type="match status" value="1"/>
</dbReference>
<dbReference type="InterPro" id="IPR050189">
    <property type="entry name" value="MFS_Efflux_Transporters"/>
</dbReference>
<dbReference type="GO" id="GO:0005886">
    <property type="term" value="C:plasma membrane"/>
    <property type="evidence" value="ECO:0007669"/>
    <property type="project" value="UniProtKB-SubCell"/>
</dbReference>
<dbReference type="PROSITE" id="PS50850">
    <property type="entry name" value="MFS"/>
    <property type="match status" value="1"/>
</dbReference>
<feature type="transmembrane region" description="Helical" evidence="6">
    <location>
        <begin position="380"/>
        <end position="397"/>
    </location>
</feature>
<feature type="transmembrane region" description="Helical" evidence="6">
    <location>
        <begin position="225"/>
        <end position="242"/>
    </location>
</feature>
<feature type="transmembrane region" description="Helical" evidence="6">
    <location>
        <begin position="291"/>
        <end position="309"/>
    </location>
</feature>
<keyword evidence="5 6" id="KW-0472">Membrane</keyword>
<accession>A0A9D9ISY8</accession>
<keyword evidence="2" id="KW-1003">Cell membrane</keyword>
<dbReference type="InterPro" id="IPR020846">
    <property type="entry name" value="MFS_dom"/>
</dbReference>
<keyword evidence="4 6" id="KW-1133">Transmembrane helix</keyword>
<feature type="transmembrane region" description="Helical" evidence="6">
    <location>
        <begin position="347"/>
        <end position="368"/>
    </location>
</feature>
<reference evidence="8" key="2">
    <citation type="journal article" date="2021" name="PeerJ">
        <title>Extensive microbial diversity within the chicken gut microbiome revealed by metagenomics and culture.</title>
        <authorList>
            <person name="Gilroy R."/>
            <person name="Ravi A."/>
            <person name="Getino M."/>
            <person name="Pursley I."/>
            <person name="Horton D.L."/>
            <person name="Alikhan N.F."/>
            <person name="Baker D."/>
            <person name="Gharbi K."/>
            <person name="Hall N."/>
            <person name="Watson M."/>
            <person name="Adriaenssens E.M."/>
            <person name="Foster-Nyarko E."/>
            <person name="Jarju S."/>
            <person name="Secka A."/>
            <person name="Antonio M."/>
            <person name="Oren A."/>
            <person name="Chaudhuri R.R."/>
            <person name="La Ragione R."/>
            <person name="Hildebrand F."/>
            <person name="Pallen M.J."/>
        </authorList>
    </citation>
    <scope>NUCLEOTIDE SEQUENCE</scope>
    <source>
        <strain evidence="8">2478</strain>
    </source>
</reference>
<dbReference type="AlphaFoldDB" id="A0A9D9ISY8"/>
<evidence type="ECO:0000256" key="4">
    <source>
        <dbReference type="ARBA" id="ARBA00022989"/>
    </source>
</evidence>
<gene>
    <name evidence="8" type="ORF">IAB80_04240</name>
</gene>
<evidence type="ECO:0000259" key="7">
    <source>
        <dbReference type="PROSITE" id="PS50850"/>
    </source>
</evidence>
<feature type="transmembrane region" description="Helical" evidence="6">
    <location>
        <begin position="121"/>
        <end position="143"/>
    </location>
</feature>
<organism evidence="8 9">
    <name type="scientific">Candidatus Cryptobacteroides excrementipullorum</name>
    <dbReference type="NCBI Taxonomy" id="2840761"/>
    <lineage>
        <taxon>Bacteria</taxon>
        <taxon>Pseudomonadati</taxon>
        <taxon>Bacteroidota</taxon>
        <taxon>Bacteroidia</taxon>
        <taxon>Bacteroidales</taxon>
        <taxon>Candidatus Cryptobacteroides</taxon>
    </lineage>
</organism>
<comment type="subcellular location">
    <subcellularLocation>
        <location evidence="1">Cell membrane</location>
        <topology evidence="1">Multi-pass membrane protein</topology>
    </subcellularLocation>
</comment>
<dbReference type="Pfam" id="PF07690">
    <property type="entry name" value="MFS_1"/>
    <property type="match status" value="1"/>
</dbReference>
<evidence type="ECO:0000313" key="9">
    <source>
        <dbReference type="Proteomes" id="UP000823771"/>
    </source>
</evidence>
<dbReference type="PANTHER" id="PTHR43124:SF4">
    <property type="entry name" value="SUGAR EFFLUX TRANSPORTER"/>
    <property type="match status" value="1"/>
</dbReference>
<feature type="transmembrane region" description="Helical" evidence="6">
    <location>
        <begin position="96"/>
        <end position="115"/>
    </location>
</feature>
<feature type="transmembrane region" description="Helical" evidence="6">
    <location>
        <begin position="315"/>
        <end position="335"/>
    </location>
</feature>
<feature type="domain" description="Major facilitator superfamily (MFS) profile" evidence="7">
    <location>
        <begin position="30"/>
        <end position="404"/>
    </location>
</feature>